<dbReference type="Pfam" id="PF13557">
    <property type="entry name" value="Phenol_MetA_deg"/>
    <property type="match status" value="1"/>
</dbReference>
<dbReference type="InterPro" id="IPR025737">
    <property type="entry name" value="FApF"/>
</dbReference>
<dbReference type="OrthoDB" id="191143at2"/>
<reference evidence="1 2" key="1">
    <citation type="journal article" date="2015" name="Int. J. Syst. Evol. Microbiol.">
        <title>Gemmobacter intermedius sp. nov., isolated from a white stork (Ciconia ciconia).</title>
        <authorList>
            <person name="Kampfer P."/>
            <person name="Jerzak L."/>
            <person name="Wilharm G."/>
            <person name="Golke J."/>
            <person name="Busse H.J."/>
            <person name="Glaeser S.P."/>
        </authorList>
    </citation>
    <scope>NUCLEOTIDE SEQUENCE [LARGE SCALE GENOMIC DNA]</scope>
    <source>
        <strain evidence="1 2">119/4</strain>
    </source>
</reference>
<accession>A0A3S3UEC1</accession>
<comment type="caution">
    <text evidence="1">The sequence shown here is derived from an EMBL/GenBank/DDBJ whole genome shotgun (WGS) entry which is preliminary data.</text>
</comment>
<sequence>MGAFILSADGPAGCGKVSVGGDLRYITVYSSCTAPRPGVAGRPSASVPVLPASRGRGPAGCRNISMKRVNFVSAALAATVLTAAPALAADVQPGDYAWVGDGRTLAIAYVQNQRADSFRATDGSAVPASKLNANVLILRAVHYRELAGQKFAFHAIAPMGKFSTARIGGADQPVKNGFGDLTLGVTWFPMVSAEPTGTTFGLSGFVTAPTGTYEPGHVSVATGGWSFTPQLGMVQGLGHGFFLDAAAEANIYRDFTKDGTAISQDTTYQAQAYLRYQWDETTAFSLGYTEKSGGDLFVNGASAGQKTEFKQVRLLASKFVNPTTQVQLMLGKDTEVKGGFKNEPLAQIRFTKVF</sequence>
<proteinExistence type="predicted"/>
<name>A0A3S3UEC1_9RHOB</name>
<organism evidence="1 2">
    <name type="scientific">Falsigemmobacter intermedius</name>
    <dbReference type="NCBI Taxonomy" id="1553448"/>
    <lineage>
        <taxon>Bacteria</taxon>
        <taxon>Pseudomonadati</taxon>
        <taxon>Pseudomonadota</taxon>
        <taxon>Alphaproteobacteria</taxon>
        <taxon>Rhodobacterales</taxon>
        <taxon>Paracoccaceae</taxon>
        <taxon>Falsigemmobacter</taxon>
    </lineage>
</organism>
<protein>
    <submittedName>
        <fullName evidence="1">Transporter</fullName>
    </submittedName>
</protein>
<dbReference type="AlphaFoldDB" id="A0A3S3UEC1"/>
<dbReference type="Proteomes" id="UP000287168">
    <property type="component" value="Unassembled WGS sequence"/>
</dbReference>
<keyword evidence="2" id="KW-1185">Reference proteome</keyword>
<gene>
    <name evidence="1" type="ORF">EP867_07500</name>
</gene>
<evidence type="ECO:0000313" key="2">
    <source>
        <dbReference type="Proteomes" id="UP000287168"/>
    </source>
</evidence>
<evidence type="ECO:0000313" key="1">
    <source>
        <dbReference type="EMBL" id="RWY42218.1"/>
    </source>
</evidence>
<dbReference type="EMBL" id="SBLC01000008">
    <property type="protein sequence ID" value="RWY42218.1"/>
    <property type="molecule type" value="Genomic_DNA"/>
</dbReference>